<evidence type="ECO:0000256" key="1">
    <source>
        <dbReference type="ARBA" id="ARBA00004141"/>
    </source>
</evidence>
<reference evidence="8" key="1">
    <citation type="journal article" date="2023" name="Mol. Biol. Evol.">
        <title>Third-Generation Sequencing Reveals the Adaptive Role of the Epigenome in Three Deep-Sea Polychaetes.</title>
        <authorList>
            <person name="Perez M."/>
            <person name="Aroh O."/>
            <person name="Sun Y."/>
            <person name="Lan Y."/>
            <person name="Juniper S.K."/>
            <person name="Young C.R."/>
            <person name="Angers B."/>
            <person name="Qian P.Y."/>
        </authorList>
    </citation>
    <scope>NUCLEOTIDE SEQUENCE</scope>
    <source>
        <strain evidence="8">R07B-5</strain>
    </source>
</reference>
<accession>A0AAD9PD16</accession>
<evidence type="ECO:0000256" key="3">
    <source>
        <dbReference type="ARBA" id="ARBA00022692"/>
    </source>
</evidence>
<evidence type="ECO:0000256" key="2">
    <source>
        <dbReference type="ARBA" id="ARBA00008444"/>
    </source>
</evidence>
<evidence type="ECO:0000256" key="4">
    <source>
        <dbReference type="ARBA" id="ARBA00022989"/>
    </source>
</evidence>
<keyword evidence="9" id="KW-1185">Reference proteome</keyword>
<name>A0AAD9PD16_RIDPI</name>
<protein>
    <recommendedName>
        <fullName evidence="6">Complex I assembly factor TIMMDC1, mitochondrial</fullName>
    </recommendedName>
    <alternativeName>
        <fullName evidence="7">Translocase of inner mitochondrial membrane domain-containing protein 1</fullName>
    </alternativeName>
</protein>
<sequence>MGHNCRLASLRPPKFRLGQFPLWRLLGLPVVRAAETDEAATTMDKLAESKPNVVISDADVRSYLATETGRDRLNAMFSQTETNKVHPELTMVVTSMTQCGIMMSLVGWVIGGRMGKERFLEKAKHRKFDTKYMAFRGLNDAMFIGAMKHGTKWGLKTATFVGIFM</sequence>
<dbReference type="PANTHER" id="PTHR13002">
    <property type="entry name" value="C3ORF1 PROTEIN-RELATED"/>
    <property type="match status" value="1"/>
</dbReference>
<evidence type="ECO:0000256" key="5">
    <source>
        <dbReference type="ARBA" id="ARBA00023136"/>
    </source>
</evidence>
<comment type="caution">
    <text evidence="8">The sequence shown here is derived from an EMBL/GenBank/DDBJ whole genome shotgun (WGS) entry which is preliminary data.</text>
</comment>
<comment type="similarity">
    <text evidence="2">Belongs to the Tim17/Tim22/Tim23 family.</text>
</comment>
<evidence type="ECO:0000313" key="8">
    <source>
        <dbReference type="EMBL" id="KAK2192584.1"/>
    </source>
</evidence>
<dbReference type="InterPro" id="IPR055299">
    <property type="entry name" value="TIMMDC1"/>
</dbReference>
<comment type="subcellular location">
    <subcellularLocation>
        <location evidence="1">Membrane</location>
        <topology evidence="1">Multi-pass membrane protein</topology>
    </subcellularLocation>
</comment>
<keyword evidence="3" id="KW-0812">Transmembrane</keyword>
<dbReference type="GO" id="GO:0005739">
    <property type="term" value="C:mitochondrion"/>
    <property type="evidence" value="ECO:0007669"/>
    <property type="project" value="TreeGrafter"/>
</dbReference>
<dbReference type="Proteomes" id="UP001209878">
    <property type="component" value="Unassembled WGS sequence"/>
</dbReference>
<organism evidence="8 9">
    <name type="scientific">Ridgeia piscesae</name>
    <name type="common">Tubeworm</name>
    <dbReference type="NCBI Taxonomy" id="27915"/>
    <lineage>
        <taxon>Eukaryota</taxon>
        <taxon>Metazoa</taxon>
        <taxon>Spiralia</taxon>
        <taxon>Lophotrochozoa</taxon>
        <taxon>Annelida</taxon>
        <taxon>Polychaeta</taxon>
        <taxon>Sedentaria</taxon>
        <taxon>Canalipalpata</taxon>
        <taxon>Sabellida</taxon>
        <taxon>Siboglinidae</taxon>
        <taxon>Ridgeia</taxon>
    </lineage>
</organism>
<keyword evidence="4" id="KW-1133">Transmembrane helix</keyword>
<dbReference type="GO" id="GO:0032981">
    <property type="term" value="P:mitochondrial respiratory chain complex I assembly"/>
    <property type="evidence" value="ECO:0007669"/>
    <property type="project" value="InterPro"/>
</dbReference>
<dbReference type="EMBL" id="JAODUO010000027">
    <property type="protein sequence ID" value="KAK2192584.1"/>
    <property type="molecule type" value="Genomic_DNA"/>
</dbReference>
<dbReference type="PANTHER" id="PTHR13002:SF1">
    <property type="entry name" value="COMPLEX I ASSEMBLY FACTOR TIMMDC1, MITOCHONDRIAL"/>
    <property type="match status" value="1"/>
</dbReference>
<evidence type="ECO:0000256" key="7">
    <source>
        <dbReference type="ARBA" id="ARBA00041344"/>
    </source>
</evidence>
<evidence type="ECO:0000256" key="6">
    <source>
        <dbReference type="ARBA" id="ARBA00040778"/>
    </source>
</evidence>
<proteinExistence type="inferred from homology"/>
<evidence type="ECO:0000313" key="9">
    <source>
        <dbReference type="Proteomes" id="UP001209878"/>
    </source>
</evidence>
<keyword evidence="5" id="KW-0472">Membrane</keyword>
<gene>
    <name evidence="8" type="ORF">NP493_26g02040</name>
</gene>
<dbReference type="GO" id="GO:0016020">
    <property type="term" value="C:membrane"/>
    <property type="evidence" value="ECO:0007669"/>
    <property type="project" value="UniProtKB-SubCell"/>
</dbReference>
<dbReference type="AlphaFoldDB" id="A0AAD9PD16"/>